<dbReference type="Proteomes" id="UP000245207">
    <property type="component" value="Unassembled WGS sequence"/>
</dbReference>
<dbReference type="OrthoDB" id="1681777at2759"/>
<keyword evidence="2" id="KW-0548">Nucleotidyltransferase</keyword>
<keyword evidence="2" id="KW-0695">RNA-directed DNA polymerase</keyword>
<dbReference type="InterPro" id="IPR005162">
    <property type="entry name" value="Retrotrans_gag_dom"/>
</dbReference>
<organism evidence="2 3">
    <name type="scientific">Artemisia annua</name>
    <name type="common">Sweet wormwood</name>
    <dbReference type="NCBI Taxonomy" id="35608"/>
    <lineage>
        <taxon>Eukaryota</taxon>
        <taxon>Viridiplantae</taxon>
        <taxon>Streptophyta</taxon>
        <taxon>Embryophyta</taxon>
        <taxon>Tracheophyta</taxon>
        <taxon>Spermatophyta</taxon>
        <taxon>Magnoliopsida</taxon>
        <taxon>eudicotyledons</taxon>
        <taxon>Gunneridae</taxon>
        <taxon>Pentapetalae</taxon>
        <taxon>asterids</taxon>
        <taxon>campanulids</taxon>
        <taxon>Asterales</taxon>
        <taxon>Asteraceae</taxon>
        <taxon>Asteroideae</taxon>
        <taxon>Anthemideae</taxon>
        <taxon>Artemisiinae</taxon>
        <taxon>Artemisia</taxon>
    </lineage>
</organism>
<sequence>MSGRRSTRNINSEDQPNDLEGIVARQLNAAFLDLFIRLTEALNASRGNPGGIPANNNKGCTYKAFMSCNPKEFHGKEGAVGLLSWIESMESVLHISKCSDNHKVEYAACLLQGRALTWWNTQVQIRGREAALRLTWEEFKKLLLEEYCPKGELQKLESEFWNHTMVGSDIEKYTTRFHELARLVPYMVTPEDKRIDHYI</sequence>
<name>A0A2U1QLY0_ARTAN</name>
<protein>
    <submittedName>
        <fullName evidence="2">Reverse transcriptase domain-containing protein</fullName>
    </submittedName>
</protein>
<comment type="caution">
    <text evidence="2">The sequence shown here is derived from an EMBL/GenBank/DDBJ whole genome shotgun (WGS) entry which is preliminary data.</text>
</comment>
<evidence type="ECO:0000259" key="1">
    <source>
        <dbReference type="Pfam" id="PF03732"/>
    </source>
</evidence>
<feature type="domain" description="Retrotransposon gag" evidence="1">
    <location>
        <begin position="106"/>
        <end position="196"/>
    </location>
</feature>
<evidence type="ECO:0000313" key="3">
    <source>
        <dbReference type="Proteomes" id="UP000245207"/>
    </source>
</evidence>
<keyword evidence="3" id="KW-1185">Reference proteome</keyword>
<dbReference type="GO" id="GO:0003964">
    <property type="term" value="F:RNA-directed DNA polymerase activity"/>
    <property type="evidence" value="ECO:0007669"/>
    <property type="project" value="UniProtKB-KW"/>
</dbReference>
<accession>A0A2U1QLY0</accession>
<dbReference type="EMBL" id="PKPP01000040">
    <property type="protein sequence ID" value="PWA99001.1"/>
    <property type="molecule type" value="Genomic_DNA"/>
</dbReference>
<proteinExistence type="predicted"/>
<reference evidence="2 3" key="1">
    <citation type="journal article" date="2018" name="Mol. Plant">
        <title>The genome of Artemisia annua provides insight into the evolution of Asteraceae family and artemisinin biosynthesis.</title>
        <authorList>
            <person name="Shen Q."/>
            <person name="Zhang L."/>
            <person name="Liao Z."/>
            <person name="Wang S."/>
            <person name="Yan T."/>
            <person name="Shi P."/>
            <person name="Liu M."/>
            <person name="Fu X."/>
            <person name="Pan Q."/>
            <person name="Wang Y."/>
            <person name="Lv Z."/>
            <person name="Lu X."/>
            <person name="Zhang F."/>
            <person name="Jiang W."/>
            <person name="Ma Y."/>
            <person name="Chen M."/>
            <person name="Hao X."/>
            <person name="Li L."/>
            <person name="Tang Y."/>
            <person name="Lv G."/>
            <person name="Zhou Y."/>
            <person name="Sun X."/>
            <person name="Brodelius P.E."/>
            <person name="Rose J.K.C."/>
            <person name="Tang K."/>
        </authorList>
    </citation>
    <scope>NUCLEOTIDE SEQUENCE [LARGE SCALE GENOMIC DNA]</scope>
    <source>
        <strain evidence="3">cv. Huhao1</strain>
        <tissue evidence="2">Leaf</tissue>
    </source>
</reference>
<keyword evidence="2" id="KW-0808">Transferase</keyword>
<dbReference type="AlphaFoldDB" id="A0A2U1QLY0"/>
<evidence type="ECO:0000313" key="2">
    <source>
        <dbReference type="EMBL" id="PWA99001.1"/>
    </source>
</evidence>
<dbReference type="Pfam" id="PF03732">
    <property type="entry name" value="Retrotrans_gag"/>
    <property type="match status" value="1"/>
</dbReference>
<gene>
    <name evidence="2" type="ORF">CTI12_AA013440</name>
</gene>